<reference evidence="2" key="1">
    <citation type="submission" date="2023-08" db="EMBL/GenBank/DDBJ databases">
        <title>Reference Genome Resource for the Citrus Pathogen Phytophthora citrophthora.</title>
        <authorList>
            <person name="Moller H."/>
            <person name="Coetzee B."/>
            <person name="Rose L.J."/>
            <person name="Van Niekerk J.M."/>
        </authorList>
    </citation>
    <scope>NUCLEOTIDE SEQUENCE</scope>
    <source>
        <strain evidence="2">STE-U-9442</strain>
    </source>
</reference>
<evidence type="ECO:0000313" key="3">
    <source>
        <dbReference type="Proteomes" id="UP001259832"/>
    </source>
</evidence>
<sequence length="327" mass="37514">MWYTSSYHIDVLKSRSVALFPRAPWHLNLITVLVSITATAFLSLYGIADGKHFTVASDDWSCFPEILPVPESKDPFYNWIAAMKPKVPRFEGHHDYLCDESLKNYQTWENCLPITTRFDEEECADADRMDLLTGTRRVPCQASVLHMLLVDVYDELEQAGGEPALVFGTLLGAVRDEGIIPYTEDVDVGYQLQNDPMPVVRRRLQDRGYHVFMDSIWRVCVAPTHPLAAILYDPTLVAPIETCTGPYLDLYRMEPDPEVTGHWNIEGTQRRNDSIPEKKILPYSKVKVNGVKYDTVADPVDFLVEEYGSSYMRPIRERKRNWGEEYI</sequence>
<dbReference type="PANTHER" id="PTHR13627:SF33">
    <property type="entry name" value="LICD FAMILY PROTEIN"/>
    <property type="match status" value="1"/>
</dbReference>
<keyword evidence="3" id="KW-1185">Reference proteome</keyword>
<dbReference type="AlphaFoldDB" id="A0AAD9GEW8"/>
<feature type="transmembrane region" description="Helical" evidence="1">
    <location>
        <begin position="25"/>
        <end position="47"/>
    </location>
</feature>
<dbReference type="Proteomes" id="UP001259832">
    <property type="component" value="Unassembled WGS sequence"/>
</dbReference>
<keyword evidence="1" id="KW-0812">Transmembrane</keyword>
<comment type="caution">
    <text evidence="2">The sequence shown here is derived from an EMBL/GenBank/DDBJ whole genome shotgun (WGS) entry which is preliminary data.</text>
</comment>
<keyword evidence="1" id="KW-1133">Transmembrane helix</keyword>
<evidence type="ECO:0000313" key="2">
    <source>
        <dbReference type="EMBL" id="KAK1937108.1"/>
    </source>
</evidence>
<dbReference type="PANTHER" id="PTHR13627">
    <property type="entry name" value="FUKUTIN RELATED PROTEIN"/>
    <property type="match status" value="1"/>
</dbReference>
<gene>
    <name evidence="2" type="ORF">P3T76_009886</name>
</gene>
<evidence type="ECO:0000256" key="1">
    <source>
        <dbReference type="SAM" id="Phobius"/>
    </source>
</evidence>
<protein>
    <submittedName>
        <fullName evidence="2">Uncharacterized protein</fullName>
    </submittedName>
</protein>
<accession>A0AAD9GEW8</accession>
<dbReference type="EMBL" id="JASMQC010000020">
    <property type="protein sequence ID" value="KAK1937108.1"/>
    <property type="molecule type" value="Genomic_DNA"/>
</dbReference>
<name>A0AAD9GEW8_9STRA</name>
<proteinExistence type="predicted"/>
<dbReference type="InterPro" id="IPR052613">
    <property type="entry name" value="LicD_transferase"/>
</dbReference>
<keyword evidence="1" id="KW-0472">Membrane</keyword>
<organism evidence="2 3">
    <name type="scientific">Phytophthora citrophthora</name>
    <dbReference type="NCBI Taxonomy" id="4793"/>
    <lineage>
        <taxon>Eukaryota</taxon>
        <taxon>Sar</taxon>
        <taxon>Stramenopiles</taxon>
        <taxon>Oomycota</taxon>
        <taxon>Peronosporomycetes</taxon>
        <taxon>Peronosporales</taxon>
        <taxon>Peronosporaceae</taxon>
        <taxon>Phytophthora</taxon>
    </lineage>
</organism>